<gene>
    <name evidence="2" type="ORF">JMJ35_000867</name>
</gene>
<feature type="region of interest" description="Disordered" evidence="1">
    <location>
        <begin position="166"/>
        <end position="205"/>
    </location>
</feature>
<evidence type="ECO:0000313" key="3">
    <source>
        <dbReference type="Proteomes" id="UP001166286"/>
    </source>
</evidence>
<accession>A0AA39R9U8</accession>
<comment type="caution">
    <text evidence="2">The sequence shown here is derived from an EMBL/GenBank/DDBJ whole genome shotgun (WGS) entry which is preliminary data.</text>
</comment>
<sequence length="228" mass="22770">MSNMTTSEDSMLIELHYIASPLFGAAMRNHVPTISPPNATSVSSVFARTRPSSRAFLAASRQHAHPPTNNVRSPDIVDTCANTEDDFQRLSKLLNNYVIRKPTKETKSRRLNNEASIADNHCSVNVQLPSAAACSGSSSVASSATGANSASSATSAATAATGTASSAVSHASTSGTSATSSVGATGGTATGSATSTTPSSTATAKGAGERLGSNIGAVGAAVAALALL</sequence>
<dbReference type="Proteomes" id="UP001166286">
    <property type="component" value="Unassembled WGS sequence"/>
</dbReference>
<organism evidence="2 3">
    <name type="scientific">Cladonia borealis</name>
    <dbReference type="NCBI Taxonomy" id="184061"/>
    <lineage>
        <taxon>Eukaryota</taxon>
        <taxon>Fungi</taxon>
        <taxon>Dikarya</taxon>
        <taxon>Ascomycota</taxon>
        <taxon>Pezizomycotina</taxon>
        <taxon>Lecanoromycetes</taxon>
        <taxon>OSLEUM clade</taxon>
        <taxon>Lecanoromycetidae</taxon>
        <taxon>Lecanorales</taxon>
        <taxon>Lecanorineae</taxon>
        <taxon>Cladoniaceae</taxon>
        <taxon>Cladonia</taxon>
    </lineage>
</organism>
<reference evidence="2" key="1">
    <citation type="submission" date="2023-03" db="EMBL/GenBank/DDBJ databases">
        <title>Complete genome of Cladonia borealis.</title>
        <authorList>
            <person name="Park H."/>
        </authorList>
    </citation>
    <scope>NUCLEOTIDE SEQUENCE</scope>
    <source>
        <strain evidence="2">ANT050790</strain>
    </source>
</reference>
<dbReference type="AlphaFoldDB" id="A0AA39R9U8"/>
<evidence type="ECO:0000313" key="2">
    <source>
        <dbReference type="EMBL" id="KAK0516264.1"/>
    </source>
</evidence>
<protein>
    <submittedName>
        <fullName evidence="2">Uncharacterized protein</fullName>
    </submittedName>
</protein>
<evidence type="ECO:0000256" key="1">
    <source>
        <dbReference type="SAM" id="MobiDB-lite"/>
    </source>
</evidence>
<keyword evidence="3" id="KW-1185">Reference proteome</keyword>
<feature type="compositionally biased region" description="Low complexity" evidence="1">
    <location>
        <begin position="166"/>
        <end position="183"/>
    </location>
</feature>
<proteinExistence type="predicted"/>
<dbReference type="EMBL" id="JAFEKC020000002">
    <property type="protein sequence ID" value="KAK0516264.1"/>
    <property type="molecule type" value="Genomic_DNA"/>
</dbReference>
<feature type="compositionally biased region" description="Low complexity" evidence="1">
    <location>
        <begin position="190"/>
        <end position="205"/>
    </location>
</feature>
<name>A0AA39R9U8_9LECA</name>